<keyword evidence="2" id="KW-1185">Reference proteome</keyword>
<dbReference type="InterPro" id="IPR032710">
    <property type="entry name" value="NTF2-like_dom_sf"/>
</dbReference>
<comment type="caution">
    <text evidence="1">The sequence shown here is derived from an EMBL/GenBank/DDBJ whole genome shotgun (WGS) entry which is preliminary data.</text>
</comment>
<protein>
    <submittedName>
        <fullName evidence="1">Nuclear transport factor 2 family protein</fullName>
    </submittedName>
</protein>
<reference evidence="2" key="1">
    <citation type="journal article" date="2019" name="Int. J. Syst. Evol. Microbiol.">
        <title>The Global Catalogue of Microorganisms (GCM) 10K type strain sequencing project: providing services to taxonomists for standard genome sequencing and annotation.</title>
        <authorList>
            <consortium name="The Broad Institute Genomics Platform"/>
            <consortium name="The Broad Institute Genome Sequencing Center for Infectious Disease"/>
            <person name="Wu L."/>
            <person name="Ma J."/>
        </authorList>
    </citation>
    <scope>NUCLEOTIDE SEQUENCE [LARGE SCALE GENOMIC DNA]</scope>
    <source>
        <strain evidence="2">KCTC 42984</strain>
    </source>
</reference>
<gene>
    <name evidence="1" type="ORF">ACFOD9_00705</name>
</gene>
<dbReference type="SUPFAM" id="SSF54427">
    <property type="entry name" value="NTF2-like"/>
    <property type="match status" value="1"/>
</dbReference>
<organism evidence="1 2">
    <name type="scientific">Novosphingobium bradum</name>
    <dbReference type="NCBI Taxonomy" id="1737444"/>
    <lineage>
        <taxon>Bacteria</taxon>
        <taxon>Pseudomonadati</taxon>
        <taxon>Pseudomonadota</taxon>
        <taxon>Alphaproteobacteria</taxon>
        <taxon>Sphingomonadales</taxon>
        <taxon>Sphingomonadaceae</taxon>
        <taxon>Novosphingobium</taxon>
    </lineage>
</organism>
<dbReference type="RefSeq" id="WP_379508159.1">
    <property type="nucleotide sequence ID" value="NZ_JBHRTQ010000001.1"/>
</dbReference>
<sequence>MSADPQLEANKQVALRFLDAINRRDPAAIDAVLHPEFVWNTAVADDDGPNELRPLHSERLKGTNLPHPKPRLNRAEALKAFTGLVSENSGGALKDVMKTTTEPTSQGHMTITVLGITAEGDRVAIEAKSAGIANPVTGRAYGNFYHFLFKVRDGQLVLFKEYQDTLHVYDYTQP</sequence>
<dbReference type="EMBL" id="JBHRTQ010000001">
    <property type="protein sequence ID" value="MFC3172762.1"/>
    <property type="molecule type" value="Genomic_DNA"/>
</dbReference>
<evidence type="ECO:0000313" key="1">
    <source>
        <dbReference type="EMBL" id="MFC3172762.1"/>
    </source>
</evidence>
<proteinExistence type="predicted"/>
<name>A0ABV7IL87_9SPHN</name>
<accession>A0ABV7IL87</accession>
<evidence type="ECO:0000313" key="2">
    <source>
        <dbReference type="Proteomes" id="UP001595604"/>
    </source>
</evidence>
<dbReference type="Gene3D" id="3.10.450.50">
    <property type="match status" value="1"/>
</dbReference>
<dbReference type="Proteomes" id="UP001595604">
    <property type="component" value="Unassembled WGS sequence"/>
</dbReference>